<keyword evidence="5 6" id="KW-0472">Membrane</keyword>
<feature type="transmembrane region" description="Helical" evidence="6">
    <location>
        <begin position="304"/>
        <end position="325"/>
    </location>
</feature>
<evidence type="ECO:0000256" key="1">
    <source>
        <dbReference type="ARBA" id="ARBA00001946"/>
    </source>
</evidence>
<dbReference type="InterPro" id="IPR001633">
    <property type="entry name" value="EAL_dom"/>
</dbReference>
<dbReference type="AlphaFoldDB" id="A0A3E0TMU7"/>
<reference evidence="10 11" key="1">
    <citation type="submission" date="2018-08" db="EMBL/GenBank/DDBJ databases">
        <title>Thalassotalea euphylliae genome.</title>
        <authorList>
            <person name="Summers S."/>
            <person name="Rice S.A."/>
            <person name="Freckelton M.L."/>
            <person name="Nedved B.T."/>
            <person name="Hadfield M.G."/>
        </authorList>
    </citation>
    <scope>NUCLEOTIDE SEQUENCE [LARGE SCALE GENOMIC DNA]</scope>
    <source>
        <strain evidence="10 11">H1</strain>
    </source>
</reference>
<name>A0A3E0TMU7_9GAMM</name>
<dbReference type="Gene3D" id="3.20.20.450">
    <property type="entry name" value="EAL domain"/>
    <property type="match status" value="1"/>
</dbReference>
<dbReference type="PROSITE" id="PS51257">
    <property type="entry name" value="PROKAR_LIPOPROTEIN"/>
    <property type="match status" value="1"/>
</dbReference>
<dbReference type="Gene3D" id="3.30.450.350">
    <property type="entry name" value="CHASE domain"/>
    <property type="match status" value="1"/>
</dbReference>
<proteinExistence type="predicted"/>
<dbReference type="Pfam" id="PF00563">
    <property type="entry name" value="EAL"/>
    <property type="match status" value="1"/>
</dbReference>
<dbReference type="SMART" id="SM00267">
    <property type="entry name" value="GGDEF"/>
    <property type="match status" value="1"/>
</dbReference>
<dbReference type="NCBIfam" id="TIGR00254">
    <property type="entry name" value="GGDEF"/>
    <property type="match status" value="1"/>
</dbReference>
<dbReference type="InterPro" id="IPR029787">
    <property type="entry name" value="Nucleotide_cyclase"/>
</dbReference>
<dbReference type="Proteomes" id="UP000256478">
    <property type="component" value="Unassembled WGS sequence"/>
</dbReference>
<dbReference type="InterPro" id="IPR035919">
    <property type="entry name" value="EAL_sf"/>
</dbReference>
<dbReference type="OrthoDB" id="9813903at2"/>
<dbReference type="PROSITE" id="PS50887">
    <property type="entry name" value="GGDEF"/>
    <property type="match status" value="1"/>
</dbReference>
<feature type="transmembrane region" description="Helical" evidence="6">
    <location>
        <begin position="12"/>
        <end position="32"/>
    </location>
</feature>
<gene>
    <name evidence="10" type="ORF">DXX93_03255</name>
</gene>
<dbReference type="CDD" id="cd01948">
    <property type="entry name" value="EAL"/>
    <property type="match status" value="1"/>
</dbReference>
<dbReference type="SMART" id="SM00052">
    <property type="entry name" value="EAL"/>
    <property type="match status" value="1"/>
</dbReference>
<evidence type="ECO:0000313" key="11">
    <source>
        <dbReference type="Proteomes" id="UP000256478"/>
    </source>
</evidence>
<dbReference type="PANTHER" id="PTHR33121:SF70">
    <property type="entry name" value="SIGNALING PROTEIN YKOW"/>
    <property type="match status" value="1"/>
</dbReference>
<dbReference type="EMBL" id="QUOU01000001">
    <property type="protein sequence ID" value="REL25667.1"/>
    <property type="molecule type" value="Genomic_DNA"/>
</dbReference>
<comment type="subcellular location">
    <subcellularLocation>
        <location evidence="2">Membrane</location>
    </subcellularLocation>
</comment>
<evidence type="ECO:0000256" key="5">
    <source>
        <dbReference type="ARBA" id="ARBA00023136"/>
    </source>
</evidence>
<feature type="domain" description="CHASE" evidence="7">
    <location>
        <begin position="72"/>
        <end position="225"/>
    </location>
</feature>
<dbReference type="PROSITE" id="PS50883">
    <property type="entry name" value="EAL"/>
    <property type="match status" value="1"/>
</dbReference>
<dbReference type="GO" id="GO:0016020">
    <property type="term" value="C:membrane"/>
    <property type="evidence" value="ECO:0007669"/>
    <property type="project" value="UniProtKB-SubCell"/>
</dbReference>
<dbReference type="InterPro" id="IPR043128">
    <property type="entry name" value="Rev_trsase/Diguanyl_cyclase"/>
</dbReference>
<dbReference type="RefSeq" id="WP_116006797.1">
    <property type="nucleotide sequence ID" value="NZ_QUOU01000001.1"/>
</dbReference>
<sequence>MLKLLNHYKSILLTLVIGVVMACSAFAVIKYYERQQLADQFHAKFTDKVTGLSQAIIAIEKVLIASQQMIEVYPALSRTQFAQLINEELLASTVIQGVQWAPFVPNTSIKAFEQQMQSSGIFDYRIHHVNNKQRCNNSSSAGIFAIAYAEPAATLGHELGLDLSSDCQLNHDMQQAVNENRITTSHFATEQGEVGVRLFVPVVQKERHLGFIVGLVMINQLVDSLWGNLTQSDNFVLTMHNKVAGDKGITLNNLYDSQWLNHCDKANNCAESAPIFTETATVPFANQQWLFKFSQQNLSDKENYYAYLAALLLMLITGGLGYYLYTNINRIKWANALVEEKTASLKFQATHDQLTGLLNKKSLFDYLSARIDSSESSTSPTSFSVLFIDLDHFKRINDTMGHIVGDQILQQVAKRIRTNSRSQDLLFRFGGDEFVVVLQNIQAQQQVTEVAQRYLDALKKPYELHSNHYTIGASIGATTINNADFNPEDILRNADIAMYQAKDSGRGQVIFFHHKMYDDVVHLHRLEFDLEQAIRDDQFVLYYQPIFNSTQQLVGFEALARWQHPSKGLVMPLDFVPLIEKTNKIKAFGALIAKKAIRQLAKHVDYYGQNNCPYISINVSALQLADSDIVDLIAKQLAHYQLPPKLLAIELTESALINNHQLVQTHLMQLSAMGVKVYLDDFGTGYSSLSLLQHLRIDVLKIDRCFIAALGDKTPEAENLVKAIIHMAQALHMEVIAEGIEDTNAIAQLTQFGCHAFQGYYFAKPLAEPQLAKFMQPRLLPLAPTTQQAG</sequence>
<dbReference type="SUPFAM" id="SSF55073">
    <property type="entry name" value="Nucleotide cyclase"/>
    <property type="match status" value="1"/>
</dbReference>
<dbReference type="CDD" id="cd01949">
    <property type="entry name" value="GGDEF"/>
    <property type="match status" value="1"/>
</dbReference>
<organism evidence="10 11">
    <name type="scientific">Thalassotalea euphylliae</name>
    <dbReference type="NCBI Taxonomy" id="1655234"/>
    <lineage>
        <taxon>Bacteria</taxon>
        <taxon>Pseudomonadati</taxon>
        <taxon>Pseudomonadota</taxon>
        <taxon>Gammaproteobacteria</taxon>
        <taxon>Alteromonadales</taxon>
        <taxon>Colwelliaceae</taxon>
        <taxon>Thalassotalea</taxon>
    </lineage>
</organism>
<accession>A0A3E0TMU7</accession>
<comment type="cofactor">
    <cofactor evidence="1">
        <name>Mg(2+)</name>
        <dbReference type="ChEBI" id="CHEBI:18420"/>
    </cofactor>
</comment>
<evidence type="ECO:0000259" key="9">
    <source>
        <dbReference type="PROSITE" id="PS50887"/>
    </source>
</evidence>
<evidence type="ECO:0000256" key="3">
    <source>
        <dbReference type="ARBA" id="ARBA00022692"/>
    </source>
</evidence>
<evidence type="ECO:0000256" key="2">
    <source>
        <dbReference type="ARBA" id="ARBA00004370"/>
    </source>
</evidence>
<protein>
    <submittedName>
        <fullName evidence="10">EAL domain-containing protein</fullName>
    </submittedName>
</protein>
<evidence type="ECO:0000259" key="7">
    <source>
        <dbReference type="PROSITE" id="PS50839"/>
    </source>
</evidence>
<evidence type="ECO:0000313" key="10">
    <source>
        <dbReference type="EMBL" id="REL25667.1"/>
    </source>
</evidence>
<evidence type="ECO:0000259" key="8">
    <source>
        <dbReference type="PROSITE" id="PS50883"/>
    </source>
</evidence>
<dbReference type="Pfam" id="PF00990">
    <property type="entry name" value="GGDEF"/>
    <property type="match status" value="1"/>
</dbReference>
<dbReference type="GO" id="GO:0007165">
    <property type="term" value="P:signal transduction"/>
    <property type="evidence" value="ECO:0007669"/>
    <property type="project" value="UniProtKB-ARBA"/>
</dbReference>
<dbReference type="FunFam" id="3.30.70.270:FF:000001">
    <property type="entry name" value="Diguanylate cyclase domain protein"/>
    <property type="match status" value="1"/>
</dbReference>
<dbReference type="PANTHER" id="PTHR33121">
    <property type="entry name" value="CYCLIC DI-GMP PHOSPHODIESTERASE PDEF"/>
    <property type="match status" value="1"/>
</dbReference>
<dbReference type="Gene3D" id="3.30.70.270">
    <property type="match status" value="1"/>
</dbReference>
<dbReference type="SUPFAM" id="SSF141868">
    <property type="entry name" value="EAL domain-like"/>
    <property type="match status" value="1"/>
</dbReference>
<keyword evidence="4 6" id="KW-1133">Transmembrane helix</keyword>
<evidence type="ECO:0000256" key="4">
    <source>
        <dbReference type="ARBA" id="ARBA00022989"/>
    </source>
</evidence>
<feature type="domain" description="GGDEF" evidence="9">
    <location>
        <begin position="381"/>
        <end position="514"/>
    </location>
</feature>
<dbReference type="PROSITE" id="PS50839">
    <property type="entry name" value="CHASE"/>
    <property type="match status" value="1"/>
</dbReference>
<dbReference type="GO" id="GO:0071111">
    <property type="term" value="F:cyclic-guanylate-specific phosphodiesterase activity"/>
    <property type="evidence" value="ECO:0007669"/>
    <property type="project" value="InterPro"/>
</dbReference>
<dbReference type="SMART" id="SM01079">
    <property type="entry name" value="CHASE"/>
    <property type="match status" value="1"/>
</dbReference>
<keyword evidence="3 6" id="KW-0812">Transmembrane</keyword>
<dbReference type="InterPro" id="IPR000160">
    <property type="entry name" value="GGDEF_dom"/>
</dbReference>
<evidence type="ECO:0000256" key="6">
    <source>
        <dbReference type="SAM" id="Phobius"/>
    </source>
</evidence>
<dbReference type="InterPro" id="IPR050706">
    <property type="entry name" value="Cyclic-di-GMP_PDE-like"/>
</dbReference>
<dbReference type="InterPro" id="IPR006189">
    <property type="entry name" value="CHASE_dom"/>
</dbReference>
<comment type="caution">
    <text evidence="10">The sequence shown here is derived from an EMBL/GenBank/DDBJ whole genome shotgun (WGS) entry which is preliminary data.</text>
</comment>
<feature type="domain" description="EAL" evidence="8">
    <location>
        <begin position="523"/>
        <end position="779"/>
    </location>
</feature>
<dbReference type="InterPro" id="IPR042240">
    <property type="entry name" value="CHASE_sf"/>
</dbReference>
<dbReference type="Pfam" id="PF03924">
    <property type="entry name" value="CHASE"/>
    <property type="match status" value="1"/>
</dbReference>